<dbReference type="RefSeq" id="XP_067487031.1">
    <property type="nucleotide sequence ID" value="XM_067639221.1"/>
</dbReference>
<organism evidence="2 3">
    <name type="scientific">Arthrobotrys flagrans</name>
    <name type="common">Nematode-trapping fungus</name>
    <name type="synonym">Trichothecium flagrans</name>
    <dbReference type="NCBI Taxonomy" id="97331"/>
    <lineage>
        <taxon>Eukaryota</taxon>
        <taxon>Fungi</taxon>
        <taxon>Dikarya</taxon>
        <taxon>Ascomycota</taxon>
        <taxon>Pezizomycotina</taxon>
        <taxon>Orbiliomycetes</taxon>
        <taxon>Orbiliales</taxon>
        <taxon>Orbiliaceae</taxon>
        <taxon>Arthrobotrys</taxon>
    </lineage>
</organism>
<dbReference type="Proteomes" id="UP000283090">
    <property type="component" value="Unassembled WGS sequence"/>
</dbReference>
<evidence type="ECO:0000256" key="1">
    <source>
        <dbReference type="SAM" id="MobiDB-lite"/>
    </source>
</evidence>
<feature type="region of interest" description="Disordered" evidence="1">
    <location>
        <begin position="1"/>
        <end position="39"/>
    </location>
</feature>
<accession>A0A436ZRD0</accession>
<evidence type="ECO:0000313" key="2">
    <source>
        <dbReference type="EMBL" id="RVD81487.1"/>
    </source>
</evidence>
<dbReference type="EMBL" id="SAEB01000012">
    <property type="protein sequence ID" value="RVD81487.1"/>
    <property type="molecule type" value="Genomic_DNA"/>
</dbReference>
<evidence type="ECO:0000313" key="3">
    <source>
        <dbReference type="Proteomes" id="UP000283090"/>
    </source>
</evidence>
<proteinExistence type="predicted"/>
<sequence>MTDNQPRYPGLEPEPESESGDQPERPQDKTFQPPKPTSKAALAWSLLGTSPICTTQMEPLKENNWKTWSVVIRNLLAQESLDYLLTSTKPEEDVDPKTLR</sequence>
<dbReference type="GeneID" id="93591662"/>
<comment type="caution">
    <text evidence="2">The sequence shown here is derived from an EMBL/GenBank/DDBJ whole genome shotgun (WGS) entry which is preliminary data.</text>
</comment>
<gene>
    <name evidence="2" type="ORF">DFL_009351</name>
</gene>
<name>A0A436ZRD0_ARTFL</name>
<keyword evidence="3" id="KW-1185">Reference proteome</keyword>
<dbReference type="AlphaFoldDB" id="A0A436ZRD0"/>
<reference evidence="2 3" key="1">
    <citation type="submission" date="2019-01" db="EMBL/GenBank/DDBJ databases">
        <title>Intercellular communication is required for trap formation in the nematode-trapping fungus Duddingtonia flagrans.</title>
        <authorList>
            <person name="Youssar L."/>
            <person name="Wernet V."/>
            <person name="Hensel N."/>
            <person name="Hildebrandt H.-G."/>
            <person name="Fischer R."/>
        </authorList>
    </citation>
    <scope>NUCLEOTIDE SEQUENCE [LARGE SCALE GENOMIC DNA]</scope>
    <source>
        <strain evidence="2 3">CBS H-5679</strain>
    </source>
</reference>
<protein>
    <submittedName>
        <fullName evidence="2">Uncharacterized protein</fullName>
    </submittedName>
</protein>
<dbReference type="VEuPathDB" id="FungiDB:DFL_009351"/>